<name>A0A7S0RDL8_9CHLO</name>
<proteinExistence type="predicted"/>
<feature type="compositionally biased region" description="Pro residues" evidence="1">
    <location>
        <begin position="21"/>
        <end position="31"/>
    </location>
</feature>
<accession>A0A7S0RDL8</accession>
<evidence type="ECO:0000256" key="1">
    <source>
        <dbReference type="SAM" id="MobiDB-lite"/>
    </source>
</evidence>
<feature type="compositionally biased region" description="Low complexity" evidence="1">
    <location>
        <begin position="576"/>
        <end position="586"/>
    </location>
</feature>
<reference evidence="2" key="1">
    <citation type="submission" date="2021-01" db="EMBL/GenBank/DDBJ databases">
        <authorList>
            <person name="Corre E."/>
            <person name="Pelletier E."/>
            <person name="Niang G."/>
            <person name="Scheremetjew M."/>
            <person name="Finn R."/>
            <person name="Kale V."/>
            <person name="Holt S."/>
            <person name="Cochrane G."/>
            <person name="Meng A."/>
            <person name="Brown T."/>
            <person name="Cohen L."/>
        </authorList>
    </citation>
    <scope>NUCLEOTIDE SEQUENCE</scope>
    <source>
        <strain evidence="2">SAG 11-49</strain>
    </source>
</reference>
<evidence type="ECO:0000313" key="2">
    <source>
        <dbReference type="EMBL" id="CAD8674617.1"/>
    </source>
</evidence>
<protein>
    <submittedName>
        <fullName evidence="2">Uncharacterized protein</fullName>
    </submittedName>
</protein>
<feature type="region of interest" description="Disordered" evidence="1">
    <location>
        <begin position="17"/>
        <end position="59"/>
    </location>
</feature>
<gene>
    <name evidence="2" type="ORF">CLEI1391_LOCUS6443</name>
</gene>
<dbReference type="EMBL" id="HBFB01011406">
    <property type="protein sequence ID" value="CAD8674617.1"/>
    <property type="molecule type" value="Transcribed_RNA"/>
</dbReference>
<feature type="region of interest" description="Disordered" evidence="1">
    <location>
        <begin position="576"/>
        <end position="626"/>
    </location>
</feature>
<dbReference type="AlphaFoldDB" id="A0A7S0RDL8"/>
<sequence length="626" mass="64427">MGCAASTQKHAVVTGVHIPVSPNPQHGPAPETPATDALKKTSKFKPTAAEEDGPAHQHSKIRIGGTLDLVTQQKSNFKPDAQPKKTLLKTSGYIGTALIARAKKHAPLQPIAIALGSCVAHALGARALKLDCARLAKVLEEVEGVLVRASDDAGVLARCGGALSALVAVLDDAMELLARLRPTSLHAGQLSSEVASMTREGALPRLRDRIMAAVKSLDAAVWEAGNEVELMGSVQFKESSAVAAAIEAAGGEVALEGPLGATAASQVEAQVAAASSSPEAADGVLDVETIKAIMAHPGPACTAPGITPHGKAPSTPSALHTGRRQSLEAVAHHVMHLQVRQVQAVVDGGWSSCPLRPSAFMARWPLAAGEVERLAYVTQNNLETIWSEVDVMDLITGLRTKLGAAYAAAYIVGGSLNTLLACAVDGPILGLEAGRVVTQRGRVQARKFSLCQHTLASPDPVCRVPVDRVPECFDGTIFASAALREVDPGVADMAGRLAAHSDPLVEDFVRLVHTGAKLIAQGLDIAHLGVPLVLDGHRVGTICILHPPSAGDCAVAEALSVAEQIQAHLAAAVAARPAPVSSPPASNGRSGGSTDRARNASLGYSSDWAQDGPGTAAATGGRRGSV</sequence>
<organism evidence="2">
    <name type="scientific">Chlamydomonas leiostraca</name>
    <dbReference type="NCBI Taxonomy" id="1034604"/>
    <lineage>
        <taxon>Eukaryota</taxon>
        <taxon>Viridiplantae</taxon>
        <taxon>Chlorophyta</taxon>
        <taxon>core chlorophytes</taxon>
        <taxon>Chlorophyceae</taxon>
        <taxon>CS clade</taxon>
        <taxon>Chlamydomonadales</taxon>
        <taxon>Chlamydomonadaceae</taxon>
        <taxon>Chlamydomonas</taxon>
    </lineage>
</organism>